<proteinExistence type="predicted"/>
<accession>A0A9J7IQS3</accession>
<dbReference type="Gene3D" id="1.20.5.1700">
    <property type="match status" value="1"/>
</dbReference>
<gene>
    <name evidence="3" type="primary">LOC111354601</name>
</gene>
<dbReference type="RefSeq" id="XP_022823916.1">
    <property type="nucleotide sequence ID" value="XM_022968148.1"/>
</dbReference>
<evidence type="ECO:0000313" key="2">
    <source>
        <dbReference type="Proteomes" id="UP000301870"/>
    </source>
</evidence>
<protein>
    <submittedName>
        <fullName evidence="3">Kielin/chordin-like protein</fullName>
    </submittedName>
</protein>
<dbReference type="AlphaFoldDB" id="A0A9J7IQS3"/>
<dbReference type="Proteomes" id="UP000301870">
    <property type="component" value="Chromosome 18"/>
</dbReference>
<sequence length="376" mass="41846">MEPKLERVPHCVPGQPVRSPDKCNSCICYEGEIFCTNLPCPAPNCTNGETIPNPDPCNKCMCDNNKVACSDLICIPAPQCIEKKSYPPQNKCNVCMCLKGHIMCTTNNCTIEKNETFAINETIVDDSGEDVLAAPLRASASVKHFTTGDRTGSECDVNQPVYKTDGCNECYCFEGRLVCSDVMCMRGPKCVEGQEIPKPDSCNSCRCIEGHILCTNHECPDTISKNSFGTDLHSSLEPGLNVAYGKRKHPDCELTQAISALSMELKKAILDLRSDMNNQFFNVNTCINDLREDLNALSATSSQIQNEVKELRGEYSRMRRDISDLHKCDRRLKELESRAGDSEDIAKKIFEGRFDAFEQQARQCNIEIANLPEKRG</sequence>
<evidence type="ECO:0000256" key="1">
    <source>
        <dbReference type="SAM" id="Coils"/>
    </source>
</evidence>
<keyword evidence="2" id="KW-1185">Reference proteome</keyword>
<dbReference type="KEGG" id="sliu:111354601"/>
<organism evidence="2 3">
    <name type="scientific">Spodoptera litura</name>
    <name type="common">Asian cotton leafworm</name>
    <dbReference type="NCBI Taxonomy" id="69820"/>
    <lineage>
        <taxon>Eukaryota</taxon>
        <taxon>Metazoa</taxon>
        <taxon>Ecdysozoa</taxon>
        <taxon>Arthropoda</taxon>
        <taxon>Hexapoda</taxon>
        <taxon>Insecta</taxon>
        <taxon>Pterygota</taxon>
        <taxon>Neoptera</taxon>
        <taxon>Endopterygota</taxon>
        <taxon>Lepidoptera</taxon>
        <taxon>Glossata</taxon>
        <taxon>Ditrysia</taxon>
        <taxon>Noctuoidea</taxon>
        <taxon>Noctuidae</taxon>
        <taxon>Amphipyrinae</taxon>
        <taxon>Spodoptera</taxon>
    </lineage>
</organism>
<dbReference type="OrthoDB" id="7481901at2759"/>
<keyword evidence="1" id="KW-0175">Coiled coil</keyword>
<reference evidence="3" key="1">
    <citation type="submission" date="2025-08" db="UniProtKB">
        <authorList>
            <consortium name="RefSeq"/>
        </authorList>
    </citation>
    <scope>IDENTIFICATION</scope>
    <source>
        <strain evidence="3">Ishihara</strain>
        <tissue evidence="3">Whole body</tissue>
    </source>
</reference>
<name>A0A9J7IQS3_SPOLT</name>
<feature type="coiled-coil region" evidence="1">
    <location>
        <begin position="287"/>
        <end position="321"/>
    </location>
</feature>
<evidence type="ECO:0000313" key="3">
    <source>
        <dbReference type="RefSeq" id="XP_022823916.1"/>
    </source>
</evidence>
<dbReference type="GeneID" id="111354601"/>